<evidence type="ECO:0000313" key="2">
    <source>
        <dbReference type="EMBL" id="SMP75012.1"/>
    </source>
</evidence>
<organism evidence="2 3">
    <name type="scientific">Neorhodopirellula lusitana</name>
    <dbReference type="NCBI Taxonomy" id="445327"/>
    <lineage>
        <taxon>Bacteria</taxon>
        <taxon>Pseudomonadati</taxon>
        <taxon>Planctomycetota</taxon>
        <taxon>Planctomycetia</taxon>
        <taxon>Pirellulales</taxon>
        <taxon>Pirellulaceae</taxon>
        <taxon>Neorhodopirellula</taxon>
    </lineage>
</organism>
<comment type="caution">
    <text evidence="2">The sequence shown here is derived from an EMBL/GenBank/DDBJ whole genome shotgun (WGS) entry which is preliminary data.</text>
</comment>
<gene>
    <name evidence="2" type="ORF">SAMN06265222_118105</name>
</gene>
<feature type="compositionally biased region" description="Polar residues" evidence="1">
    <location>
        <begin position="1"/>
        <end position="13"/>
    </location>
</feature>
<feature type="region of interest" description="Disordered" evidence="1">
    <location>
        <begin position="1"/>
        <end position="24"/>
    </location>
</feature>
<protein>
    <submittedName>
        <fullName evidence="2">Uncharacterized protein</fullName>
    </submittedName>
</protein>
<keyword evidence="3" id="KW-1185">Reference proteome</keyword>
<feature type="region of interest" description="Disordered" evidence="1">
    <location>
        <begin position="50"/>
        <end position="71"/>
    </location>
</feature>
<dbReference type="Proteomes" id="UP001158067">
    <property type="component" value="Unassembled WGS sequence"/>
</dbReference>
<evidence type="ECO:0000313" key="3">
    <source>
        <dbReference type="Proteomes" id="UP001158067"/>
    </source>
</evidence>
<reference evidence="2 3" key="1">
    <citation type="submission" date="2017-05" db="EMBL/GenBank/DDBJ databases">
        <authorList>
            <person name="Varghese N."/>
            <person name="Submissions S."/>
        </authorList>
    </citation>
    <scope>NUCLEOTIDE SEQUENCE [LARGE SCALE GENOMIC DNA]</scope>
    <source>
        <strain evidence="2 3">DSM 25457</strain>
    </source>
</reference>
<evidence type="ECO:0000256" key="1">
    <source>
        <dbReference type="SAM" id="MobiDB-lite"/>
    </source>
</evidence>
<sequence>MHVIHTDQSTLADSSPPYESYPQSFPQRSALLKVGIPDDVKAIARRMIEEWQSSGSEDDEKESWEPSSEEQAKLTDYFGHPVKSTFCLTHHQIGGHNLGPPWQDDEYRCPNSNCKSRAKRGRKMTFVARILNAPAHGLPMIETLESRNPSEYNYDVAVQYHICESCFTLVGSNRSG</sequence>
<proteinExistence type="predicted"/>
<name>A0ABY1QM28_9BACT</name>
<accession>A0ABY1QM28</accession>
<dbReference type="EMBL" id="FXUG01000018">
    <property type="protein sequence ID" value="SMP75012.1"/>
    <property type="molecule type" value="Genomic_DNA"/>
</dbReference>